<evidence type="ECO:0000256" key="4">
    <source>
        <dbReference type="ARBA" id="ARBA00022723"/>
    </source>
</evidence>
<evidence type="ECO:0000256" key="13">
    <source>
        <dbReference type="SAM" id="SignalP"/>
    </source>
</evidence>
<evidence type="ECO:0000256" key="3">
    <source>
        <dbReference type="ARBA" id="ARBA00022692"/>
    </source>
</evidence>
<comment type="subcellular location">
    <subcellularLocation>
        <location evidence="1">Membrane</location>
        <topology evidence="1">Single-pass type I membrane protein</topology>
    </subcellularLocation>
</comment>
<dbReference type="InterPro" id="IPR008972">
    <property type="entry name" value="Cupredoxin"/>
</dbReference>
<evidence type="ECO:0000313" key="16">
    <source>
        <dbReference type="Proteomes" id="UP000027138"/>
    </source>
</evidence>
<dbReference type="GO" id="GO:0046872">
    <property type="term" value="F:metal ion binding"/>
    <property type="evidence" value="ECO:0007669"/>
    <property type="project" value="UniProtKB-KW"/>
</dbReference>
<dbReference type="PANTHER" id="PTHR33021">
    <property type="entry name" value="BLUE COPPER PROTEIN"/>
    <property type="match status" value="1"/>
</dbReference>
<dbReference type="Proteomes" id="UP000027138">
    <property type="component" value="Unassembled WGS sequence"/>
</dbReference>
<feature type="signal peptide" evidence="13">
    <location>
        <begin position="1"/>
        <end position="21"/>
    </location>
</feature>
<keyword evidence="9 12" id="KW-0472">Membrane</keyword>
<evidence type="ECO:0000256" key="12">
    <source>
        <dbReference type="SAM" id="Phobius"/>
    </source>
</evidence>
<dbReference type="InterPro" id="IPR039391">
    <property type="entry name" value="Phytocyanin-like"/>
</dbReference>
<dbReference type="CDD" id="cd04216">
    <property type="entry name" value="Phytocyanin"/>
    <property type="match status" value="1"/>
</dbReference>
<keyword evidence="2" id="KW-0813">Transport</keyword>
<dbReference type="InterPro" id="IPR003245">
    <property type="entry name" value="Phytocyanin_dom"/>
</dbReference>
<organism evidence="15 16">
    <name type="scientific">Jatropha curcas</name>
    <name type="common">Barbados nut</name>
    <dbReference type="NCBI Taxonomy" id="180498"/>
    <lineage>
        <taxon>Eukaryota</taxon>
        <taxon>Viridiplantae</taxon>
        <taxon>Streptophyta</taxon>
        <taxon>Embryophyta</taxon>
        <taxon>Tracheophyta</taxon>
        <taxon>Spermatophyta</taxon>
        <taxon>Magnoliopsida</taxon>
        <taxon>eudicotyledons</taxon>
        <taxon>Gunneridae</taxon>
        <taxon>Pentapetalae</taxon>
        <taxon>rosids</taxon>
        <taxon>fabids</taxon>
        <taxon>Malpighiales</taxon>
        <taxon>Euphorbiaceae</taxon>
        <taxon>Crotonoideae</taxon>
        <taxon>Jatropheae</taxon>
        <taxon>Jatropha</taxon>
    </lineage>
</organism>
<keyword evidence="3 12" id="KW-0812">Transmembrane</keyword>
<keyword evidence="16" id="KW-1185">Reference proteome</keyword>
<dbReference type="SUPFAM" id="SSF49503">
    <property type="entry name" value="Cupredoxins"/>
    <property type="match status" value="1"/>
</dbReference>
<feature type="domain" description="Phytocyanin" evidence="14">
    <location>
        <begin position="22"/>
        <end position="122"/>
    </location>
</feature>
<evidence type="ECO:0000256" key="6">
    <source>
        <dbReference type="ARBA" id="ARBA00022982"/>
    </source>
</evidence>
<keyword evidence="5 13" id="KW-0732">Signal</keyword>
<evidence type="ECO:0000256" key="1">
    <source>
        <dbReference type="ARBA" id="ARBA00004479"/>
    </source>
</evidence>
<dbReference type="GO" id="GO:0005886">
    <property type="term" value="C:plasma membrane"/>
    <property type="evidence" value="ECO:0007669"/>
    <property type="project" value="TreeGrafter"/>
</dbReference>
<dbReference type="Pfam" id="PF02298">
    <property type="entry name" value="Cu_bind_like"/>
    <property type="match status" value="1"/>
</dbReference>
<keyword evidence="10" id="KW-1015">Disulfide bond</keyword>
<protein>
    <recommendedName>
        <fullName evidence="14">Phytocyanin domain-containing protein</fullName>
    </recommendedName>
</protein>
<keyword evidence="7 12" id="KW-1133">Transmembrane helix</keyword>
<gene>
    <name evidence="15" type="ORF">JCGZ_20722</name>
</gene>
<keyword evidence="8" id="KW-0186">Copper</keyword>
<evidence type="ECO:0000256" key="9">
    <source>
        <dbReference type="ARBA" id="ARBA00023136"/>
    </source>
</evidence>
<dbReference type="PROSITE" id="PS51485">
    <property type="entry name" value="PHYTOCYANIN"/>
    <property type="match status" value="1"/>
</dbReference>
<dbReference type="GO" id="GO:0009610">
    <property type="term" value="P:response to symbiotic fungus"/>
    <property type="evidence" value="ECO:0007669"/>
    <property type="project" value="UniProtKB-ARBA"/>
</dbReference>
<dbReference type="FunFam" id="2.60.40.420:FF:000067">
    <property type="entry name" value="Cupredoxin superfamily protein"/>
    <property type="match status" value="1"/>
</dbReference>
<dbReference type="Gene3D" id="2.60.40.420">
    <property type="entry name" value="Cupredoxins - blue copper proteins"/>
    <property type="match status" value="1"/>
</dbReference>
<sequence>MSFKMCMFIATIALFIPSILATDFIVGDETGWTTNFDYQAWAERNQFHVGDRLVFRYKPGSHNVLRVDGNGFQQCMSANGTVALTTGEDIISLATPGKKWYICGVPNHCEPGNMKLTITVLPQLGSPAVSPSPTQNPDSASAAPSTIVISGCHFAIASLILAMIMV</sequence>
<keyword evidence="6" id="KW-0249">Electron transport</keyword>
<evidence type="ECO:0000256" key="10">
    <source>
        <dbReference type="ARBA" id="ARBA00023157"/>
    </source>
</evidence>
<keyword evidence="4" id="KW-0479">Metal-binding</keyword>
<proteinExistence type="predicted"/>
<evidence type="ECO:0000259" key="14">
    <source>
        <dbReference type="PROSITE" id="PS51485"/>
    </source>
</evidence>
<keyword evidence="11" id="KW-0325">Glycoprotein</keyword>
<evidence type="ECO:0000256" key="2">
    <source>
        <dbReference type="ARBA" id="ARBA00022448"/>
    </source>
</evidence>
<evidence type="ECO:0000256" key="7">
    <source>
        <dbReference type="ARBA" id="ARBA00022989"/>
    </source>
</evidence>
<evidence type="ECO:0000256" key="8">
    <source>
        <dbReference type="ARBA" id="ARBA00023008"/>
    </source>
</evidence>
<reference evidence="15 16" key="1">
    <citation type="journal article" date="2014" name="PLoS ONE">
        <title>Global Analysis of Gene Expression Profiles in Physic Nut (Jatropha curcas L.) Seedlings Exposed to Salt Stress.</title>
        <authorList>
            <person name="Zhang L."/>
            <person name="Zhang C."/>
            <person name="Wu P."/>
            <person name="Chen Y."/>
            <person name="Li M."/>
            <person name="Jiang H."/>
            <person name="Wu G."/>
        </authorList>
    </citation>
    <scope>NUCLEOTIDE SEQUENCE [LARGE SCALE GENOMIC DNA]</scope>
    <source>
        <strain evidence="16">cv. GZQX0401</strain>
        <tissue evidence="15">Young leaves</tissue>
    </source>
</reference>
<feature type="transmembrane region" description="Helical" evidence="12">
    <location>
        <begin position="142"/>
        <end position="164"/>
    </location>
</feature>
<evidence type="ECO:0000256" key="11">
    <source>
        <dbReference type="ARBA" id="ARBA00023180"/>
    </source>
</evidence>
<dbReference type="AlphaFoldDB" id="A0A067JNK5"/>
<dbReference type="GO" id="GO:0009055">
    <property type="term" value="F:electron transfer activity"/>
    <property type="evidence" value="ECO:0007669"/>
    <property type="project" value="InterPro"/>
</dbReference>
<evidence type="ECO:0000313" key="15">
    <source>
        <dbReference type="EMBL" id="KDP25566.1"/>
    </source>
</evidence>
<dbReference type="OrthoDB" id="823279at2759"/>
<dbReference type="STRING" id="180498.A0A067JNK5"/>
<feature type="chain" id="PRO_5001638834" description="Phytocyanin domain-containing protein" evidence="13">
    <location>
        <begin position="22"/>
        <end position="166"/>
    </location>
</feature>
<dbReference type="EMBL" id="KK914993">
    <property type="protein sequence ID" value="KDP25566.1"/>
    <property type="molecule type" value="Genomic_DNA"/>
</dbReference>
<accession>A0A067JNK5</accession>
<dbReference type="PANTHER" id="PTHR33021:SF533">
    <property type="entry name" value="PHYTOCYANIN DOMAIN-CONTAINING PROTEIN"/>
    <property type="match status" value="1"/>
</dbReference>
<name>A0A067JNK5_JATCU</name>
<evidence type="ECO:0000256" key="5">
    <source>
        <dbReference type="ARBA" id="ARBA00022729"/>
    </source>
</evidence>